<protein>
    <submittedName>
        <fullName evidence="2">Uncharacterized protein</fullName>
    </submittedName>
</protein>
<sequence length="339" mass="36190">MSQNVLEGKSTPGSPPAVGLSDPPPQYHQLKPLPTPRPPLPTTPPPREADGEVPIPGTPPAPPPVPPSNITFSDGIPIDVFFRTLRDNPLPTSPRYGYLLPSNILDLDDATLSLPELYLKELLKLTTSLLPTVPAHVAYALSRFPSPPDLSTYRSITETSPRPPGAPYSHLPTYINHAISHHLTLISKFRTSVTELAPLFREGFFDSSINPWFIDNLFLACEGSANMFLSRKEILSFIPGCGEKFDGVVRWADGIRAVDLGVVEVKGGNGGSVSAMGGKGDAGGGGDVGKVHRAMCGMLEILKGVVIAGAGGKEGEEAWEVLRKVQVLGIVNSGMYCDL</sequence>
<organism evidence="2 3">
    <name type="scientific">Terfezia boudieri ATCC MYA-4762</name>
    <dbReference type="NCBI Taxonomy" id="1051890"/>
    <lineage>
        <taxon>Eukaryota</taxon>
        <taxon>Fungi</taxon>
        <taxon>Dikarya</taxon>
        <taxon>Ascomycota</taxon>
        <taxon>Pezizomycotina</taxon>
        <taxon>Pezizomycetes</taxon>
        <taxon>Pezizales</taxon>
        <taxon>Pezizaceae</taxon>
        <taxon>Terfezia</taxon>
    </lineage>
</organism>
<name>A0A3N4LN22_9PEZI</name>
<dbReference type="InParanoid" id="A0A3N4LN22"/>
<feature type="region of interest" description="Disordered" evidence="1">
    <location>
        <begin position="1"/>
        <end position="70"/>
    </location>
</feature>
<evidence type="ECO:0000256" key="1">
    <source>
        <dbReference type="SAM" id="MobiDB-lite"/>
    </source>
</evidence>
<accession>A0A3N4LN22</accession>
<reference evidence="2 3" key="1">
    <citation type="journal article" date="2018" name="Nat. Ecol. Evol.">
        <title>Pezizomycetes genomes reveal the molecular basis of ectomycorrhizal truffle lifestyle.</title>
        <authorList>
            <person name="Murat C."/>
            <person name="Payen T."/>
            <person name="Noel B."/>
            <person name="Kuo A."/>
            <person name="Morin E."/>
            <person name="Chen J."/>
            <person name="Kohler A."/>
            <person name="Krizsan K."/>
            <person name="Balestrini R."/>
            <person name="Da Silva C."/>
            <person name="Montanini B."/>
            <person name="Hainaut M."/>
            <person name="Levati E."/>
            <person name="Barry K.W."/>
            <person name="Belfiori B."/>
            <person name="Cichocki N."/>
            <person name="Clum A."/>
            <person name="Dockter R.B."/>
            <person name="Fauchery L."/>
            <person name="Guy J."/>
            <person name="Iotti M."/>
            <person name="Le Tacon F."/>
            <person name="Lindquist E.A."/>
            <person name="Lipzen A."/>
            <person name="Malagnac F."/>
            <person name="Mello A."/>
            <person name="Molinier V."/>
            <person name="Miyauchi S."/>
            <person name="Poulain J."/>
            <person name="Riccioni C."/>
            <person name="Rubini A."/>
            <person name="Sitrit Y."/>
            <person name="Splivallo R."/>
            <person name="Traeger S."/>
            <person name="Wang M."/>
            <person name="Zifcakova L."/>
            <person name="Wipf D."/>
            <person name="Zambonelli A."/>
            <person name="Paolocci F."/>
            <person name="Nowrousian M."/>
            <person name="Ottonello S."/>
            <person name="Baldrian P."/>
            <person name="Spatafora J.W."/>
            <person name="Henrissat B."/>
            <person name="Nagy L.G."/>
            <person name="Aury J.M."/>
            <person name="Wincker P."/>
            <person name="Grigoriev I.V."/>
            <person name="Bonfante P."/>
            <person name="Martin F.M."/>
        </authorList>
    </citation>
    <scope>NUCLEOTIDE SEQUENCE [LARGE SCALE GENOMIC DNA]</scope>
    <source>
        <strain evidence="2 3">ATCC MYA-4762</strain>
    </source>
</reference>
<gene>
    <name evidence="2" type="ORF">L211DRAFT_348235</name>
</gene>
<dbReference type="OrthoDB" id="5399119at2759"/>
<evidence type="ECO:0000313" key="2">
    <source>
        <dbReference type="EMBL" id="RPB22081.1"/>
    </source>
</evidence>
<proteinExistence type="predicted"/>
<dbReference type="AlphaFoldDB" id="A0A3N4LN22"/>
<evidence type="ECO:0000313" key="3">
    <source>
        <dbReference type="Proteomes" id="UP000267821"/>
    </source>
</evidence>
<feature type="compositionally biased region" description="Pro residues" evidence="1">
    <location>
        <begin position="56"/>
        <end position="67"/>
    </location>
</feature>
<dbReference type="EMBL" id="ML121554">
    <property type="protein sequence ID" value="RPB22081.1"/>
    <property type="molecule type" value="Genomic_DNA"/>
</dbReference>
<keyword evidence="3" id="KW-1185">Reference proteome</keyword>
<dbReference type="Proteomes" id="UP000267821">
    <property type="component" value="Unassembled WGS sequence"/>
</dbReference>
<feature type="compositionally biased region" description="Pro residues" evidence="1">
    <location>
        <begin position="33"/>
        <end position="46"/>
    </location>
</feature>